<organism evidence="1 2">
    <name type="scientific">Methanothermobacter tenebrarum</name>
    <dbReference type="NCBI Taxonomy" id="680118"/>
    <lineage>
        <taxon>Archaea</taxon>
        <taxon>Methanobacteriati</taxon>
        <taxon>Methanobacteriota</taxon>
        <taxon>Methanomada group</taxon>
        <taxon>Methanobacteria</taxon>
        <taxon>Methanobacteriales</taxon>
        <taxon>Methanobacteriaceae</taxon>
        <taxon>Methanothermobacter</taxon>
    </lineage>
</organism>
<gene>
    <name evidence="1" type="ORF">MTTB_09440</name>
</gene>
<proteinExistence type="predicted"/>
<dbReference type="Proteomes" id="UP000831817">
    <property type="component" value="Chromosome"/>
</dbReference>
<name>A0ABM7YDV6_9EURY</name>
<evidence type="ECO:0000313" key="2">
    <source>
        <dbReference type="Proteomes" id="UP000831817"/>
    </source>
</evidence>
<reference evidence="1 2" key="1">
    <citation type="submission" date="2022-04" db="EMBL/GenBank/DDBJ databases">
        <title>Complete genome of Methanothermobacter tenebrarum strain RMAS.</title>
        <authorList>
            <person name="Nakamura K."/>
            <person name="Oshima K."/>
            <person name="Hattori M."/>
            <person name="Kamagata Y."/>
            <person name="Takamizawa K."/>
        </authorList>
    </citation>
    <scope>NUCLEOTIDE SEQUENCE [LARGE SCALE GENOMIC DNA]</scope>
    <source>
        <strain evidence="1 2">RMAS</strain>
    </source>
</reference>
<dbReference type="EMBL" id="AP025698">
    <property type="protein sequence ID" value="BDH79565.1"/>
    <property type="molecule type" value="Genomic_DNA"/>
</dbReference>
<evidence type="ECO:0000313" key="1">
    <source>
        <dbReference type="EMBL" id="BDH79565.1"/>
    </source>
</evidence>
<keyword evidence="2" id="KW-1185">Reference proteome</keyword>
<accession>A0ABM7YDV6</accession>
<protein>
    <submittedName>
        <fullName evidence="1">Uncharacterized protein</fullName>
    </submittedName>
</protein>
<sequence>MLVVGALYYQPVTAQASPSATQPLQAEVEPTVAIAATWAGGGNNSTIDLGSLPADNMERSWPGGSSGEEVHTYSNVYIDLYVRASGDLQNGSNSIPLDNLKYADYDASVSKTAFDTVYALVKKDWGIPSQSGSLTVPVDLYLTVPFATLPGLYTTTIYHAAVQANATAPTTP</sequence>